<proteinExistence type="predicted"/>
<accession>A0AC35U6S9</accession>
<name>A0AC35U6S9_9BILA</name>
<evidence type="ECO:0000313" key="2">
    <source>
        <dbReference type="WBParaSite" id="RSKR_0000796500.1"/>
    </source>
</evidence>
<protein>
    <submittedName>
        <fullName evidence="2">Uncharacterized protein</fullName>
    </submittedName>
</protein>
<sequence>MESVALDKLADSDGKNEWPVEAQKRIKKIKCIEMYVYLDRNGKEIKEQAIRELVPKIIKSNNKKKMEPKISILSSEKKFPNIFEDILPTIGAIKISPQKPLTQNRYAETALDKNLISENGIRRAPNRTLSNDYNQNSNYLNQPNIGYETSQSTYNYKHDQERNNYIDSVTPSPLVTSIIGEVKKVNGRSVLSNQNCFNMQTYVKGYGISDVRTFVRQNCHLAKMFMPQYTCEEINMFVDSCFQRRMFH</sequence>
<reference evidence="2" key="1">
    <citation type="submission" date="2016-11" db="UniProtKB">
        <authorList>
            <consortium name="WormBaseParasite"/>
        </authorList>
    </citation>
    <scope>IDENTIFICATION</scope>
    <source>
        <strain evidence="2">KR3021</strain>
    </source>
</reference>
<organism evidence="1 2">
    <name type="scientific">Rhabditophanes sp. KR3021</name>
    <dbReference type="NCBI Taxonomy" id="114890"/>
    <lineage>
        <taxon>Eukaryota</taxon>
        <taxon>Metazoa</taxon>
        <taxon>Ecdysozoa</taxon>
        <taxon>Nematoda</taxon>
        <taxon>Chromadorea</taxon>
        <taxon>Rhabditida</taxon>
        <taxon>Tylenchina</taxon>
        <taxon>Panagrolaimomorpha</taxon>
        <taxon>Strongyloidoidea</taxon>
        <taxon>Alloionematidae</taxon>
        <taxon>Rhabditophanes</taxon>
    </lineage>
</organism>
<dbReference type="Proteomes" id="UP000095286">
    <property type="component" value="Unplaced"/>
</dbReference>
<dbReference type="WBParaSite" id="RSKR_0000796500.1">
    <property type="protein sequence ID" value="RSKR_0000796500.1"/>
    <property type="gene ID" value="RSKR_0000796500"/>
</dbReference>
<evidence type="ECO:0000313" key="1">
    <source>
        <dbReference type="Proteomes" id="UP000095286"/>
    </source>
</evidence>